<protein>
    <submittedName>
        <fullName evidence="2">Uncharacterized protein</fullName>
    </submittedName>
</protein>
<dbReference type="RefSeq" id="WP_082240761.1">
    <property type="nucleotide sequence ID" value="NZ_JACEIR010000010.1"/>
</dbReference>
<feature type="transmembrane region" description="Helical" evidence="1">
    <location>
        <begin position="55"/>
        <end position="78"/>
    </location>
</feature>
<sequence length="89" mass="10037">MTQVTLAQLIISIPLLFVLFFGLGFILNMILKTTWLPLALFFGVVLYVGRDVTQIFTIVNAVLFFSGFLGVLGGIFTIRTLRLKGYRMF</sequence>
<dbReference type="Pfam" id="PF14068">
    <property type="entry name" value="YuiB"/>
    <property type="match status" value="1"/>
</dbReference>
<feature type="transmembrane region" description="Helical" evidence="1">
    <location>
        <begin position="6"/>
        <end position="26"/>
    </location>
</feature>
<name>A0A8I1A564_THEIN</name>
<organism evidence="2 3">
    <name type="scientific">Thermoactinomyces intermedius</name>
    <dbReference type="NCBI Taxonomy" id="2024"/>
    <lineage>
        <taxon>Bacteria</taxon>
        <taxon>Bacillati</taxon>
        <taxon>Bacillota</taxon>
        <taxon>Bacilli</taxon>
        <taxon>Bacillales</taxon>
        <taxon>Thermoactinomycetaceae</taxon>
        <taxon>Thermoactinomyces</taxon>
    </lineage>
</organism>
<keyword evidence="1" id="KW-0472">Membrane</keyword>
<evidence type="ECO:0000313" key="2">
    <source>
        <dbReference type="EMBL" id="MBH8595877.1"/>
    </source>
</evidence>
<reference evidence="2 3" key="1">
    <citation type="submission" date="2020-12" db="EMBL/GenBank/DDBJ databases">
        <title>WGS of Thermoactinomyces spp.</title>
        <authorList>
            <person name="Cheng K."/>
        </authorList>
    </citation>
    <scope>NUCLEOTIDE SEQUENCE [LARGE SCALE GENOMIC DNA]</scope>
    <source>
        <strain evidence="3">CICC 10671\DSM 43846</strain>
    </source>
</reference>
<evidence type="ECO:0000256" key="1">
    <source>
        <dbReference type="SAM" id="Phobius"/>
    </source>
</evidence>
<dbReference type="EMBL" id="JAECVW010000007">
    <property type="protein sequence ID" value="MBH8595877.1"/>
    <property type="molecule type" value="Genomic_DNA"/>
</dbReference>
<keyword evidence="1" id="KW-1133">Transmembrane helix</keyword>
<evidence type="ECO:0000313" key="3">
    <source>
        <dbReference type="Proteomes" id="UP000633619"/>
    </source>
</evidence>
<keyword evidence="3" id="KW-1185">Reference proteome</keyword>
<accession>A0A8I1A564</accession>
<dbReference type="AlphaFoldDB" id="A0A8I1A564"/>
<proteinExistence type="predicted"/>
<dbReference type="InterPro" id="IPR025917">
    <property type="entry name" value="YuiB"/>
</dbReference>
<comment type="caution">
    <text evidence="2">The sequence shown here is derived from an EMBL/GenBank/DDBJ whole genome shotgun (WGS) entry which is preliminary data.</text>
</comment>
<keyword evidence="1" id="KW-0812">Transmembrane</keyword>
<gene>
    <name evidence="2" type="ORF">I8U20_11090</name>
</gene>
<dbReference type="Proteomes" id="UP000633619">
    <property type="component" value="Unassembled WGS sequence"/>
</dbReference>